<dbReference type="EMBL" id="CAUJNA010001859">
    <property type="protein sequence ID" value="CAJ1389373.1"/>
    <property type="molecule type" value="Genomic_DNA"/>
</dbReference>
<feature type="chain" id="PRO_5041389939" description="Rhodanese domain-containing protein" evidence="1">
    <location>
        <begin position="20"/>
        <end position="285"/>
    </location>
</feature>
<dbReference type="Gene3D" id="3.40.50.150">
    <property type="entry name" value="Vaccinia Virus protein VP39"/>
    <property type="match status" value="1"/>
</dbReference>
<dbReference type="AlphaFoldDB" id="A0AA36N4P2"/>
<gene>
    <name evidence="3" type="ORF">EVOR1521_LOCUS15005</name>
</gene>
<proteinExistence type="predicted"/>
<accession>A0AA36N4P2</accession>
<dbReference type="SUPFAM" id="SSF53335">
    <property type="entry name" value="S-adenosyl-L-methionine-dependent methyltransferases"/>
    <property type="match status" value="1"/>
</dbReference>
<keyword evidence="4" id="KW-1185">Reference proteome</keyword>
<evidence type="ECO:0000259" key="2">
    <source>
        <dbReference type="PROSITE" id="PS50206"/>
    </source>
</evidence>
<dbReference type="PROSITE" id="PS50206">
    <property type="entry name" value="RHODANESE_3"/>
    <property type="match status" value="1"/>
</dbReference>
<evidence type="ECO:0000256" key="1">
    <source>
        <dbReference type="SAM" id="SignalP"/>
    </source>
</evidence>
<reference evidence="3" key="1">
    <citation type="submission" date="2023-08" db="EMBL/GenBank/DDBJ databases">
        <authorList>
            <person name="Chen Y."/>
            <person name="Shah S."/>
            <person name="Dougan E. K."/>
            <person name="Thang M."/>
            <person name="Chan C."/>
        </authorList>
    </citation>
    <scope>NUCLEOTIDE SEQUENCE</scope>
</reference>
<comment type="caution">
    <text evidence="3">The sequence shown here is derived from an EMBL/GenBank/DDBJ whole genome shotgun (WGS) entry which is preliminary data.</text>
</comment>
<keyword evidence="1" id="KW-0732">Signal</keyword>
<organism evidence="3 4">
    <name type="scientific">Effrenium voratum</name>
    <dbReference type="NCBI Taxonomy" id="2562239"/>
    <lineage>
        <taxon>Eukaryota</taxon>
        <taxon>Sar</taxon>
        <taxon>Alveolata</taxon>
        <taxon>Dinophyceae</taxon>
        <taxon>Suessiales</taxon>
        <taxon>Symbiodiniaceae</taxon>
        <taxon>Effrenium</taxon>
    </lineage>
</organism>
<evidence type="ECO:0000313" key="4">
    <source>
        <dbReference type="Proteomes" id="UP001178507"/>
    </source>
</evidence>
<feature type="signal peptide" evidence="1">
    <location>
        <begin position="1"/>
        <end position="19"/>
    </location>
</feature>
<feature type="domain" description="Rhodanese" evidence="2">
    <location>
        <begin position="157"/>
        <end position="187"/>
    </location>
</feature>
<protein>
    <recommendedName>
        <fullName evidence="2">Rhodanese domain-containing protein</fullName>
    </recommendedName>
</protein>
<name>A0AA36N4P2_9DINO</name>
<evidence type="ECO:0000313" key="3">
    <source>
        <dbReference type="EMBL" id="CAJ1389373.1"/>
    </source>
</evidence>
<dbReference type="InterPro" id="IPR001763">
    <property type="entry name" value="Rhodanese-like_dom"/>
</dbReference>
<sequence>MLWPAAFAWIVMAFAGTEDCDPSSLLHLMKPASLYGWDADWPQDYNRAEIESLVGDKATNSAVLQKQHAAGRARCQSGEDVLESGGFCYTEEGQRLISTQSSAVDEDFWLPKHHVMVEPGFASGLAKLVLKDSESVTDLGAGVGQLGHALKAEHSNLRYYGYDGAGNVEEYTGGYVKFANLGYPTNVAVSDWVVCLEVGEHIPHENEKSLIANIHAHNRKGVVLSWAHLLQAGHAHVNCHSAEYLRRVFEGLGYKYDNATSQALRETVEGEQRFYRENVMIFRRP</sequence>
<dbReference type="InterPro" id="IPR029063">
    <property type="entry name" value="SAM-dependent_MTases_sf"/>
</dbReference>
<dbReference type="Proteomes" id="UP001178507">
    <property type="component" value="Unassembled WGS sequence"/>
</dbReference>